<dbReference type="PANTHER" id="PTHR45661">
    <property type="entry name" value="SURFACE ANTIGEN"/>
    <property type="match status" value="1"/>
</dbReference>
<keyword evidence="2" id="KW-1185">Reference proteome</keyword>
<evidence type="ECO:0000313" key="1">
    <source>
        <dbReference type="EMBL" id="KAK8836559.1"/>
    </source>
</evidence>
<protein>
    <recommendedName>
        <fullName evidence="3">Leucine-rich repeat domain-containing protein</fullName>
    </recommendedName>
</protein>
<sequence length="774" mass="88118">MIKIPIENYEKDIDAHFSKEKKSEILDLFTKSNNLRSKREFREIQSYLQEACLQGDIDLIKIYLSETIQTEDLTFKIDRTTKTASLFQVSSNISQIIIPRTVQHKSIEYLITSITGTNRDIKTVKFAEDSAVNAIYFRAFSRSKINEIQFPSSLKELKEGWCNDTSELKKIIISPSNGQFIFKDDKYLLGKTDPNSDEFDIFYFANREIKEISIPSNIKVISPYAFYGCKNLTKVEISPNSNLQTIGSNAFSYSTIEEIFIPPNVEKIYKFAFAECSNLKKVKIPPNSNLKIIGSFAFSGSSIEEIFFPPKVFKICEHAFDNCIYLKKIDIPQNSHLQTIESTAFYETKINEIDFPASLKELENGWCYGANELKKIIISPSNGQFIFIDDKYLLGKTDPNSDEFDIFYFANREIREISIPSNIKVISPYAFYGCKNLTKVEISPNSNLQTIGSNAFSGSSIEEIIIPPKVSKICEDAFYICHNLAKIDLSQNSNIQTIESHAFCYSKIDEIYFPASVKELKKGWCCGAKDLTKIIISPSNGQFIFKEDKYLLGKTDPNGDQFDKLLFANRRIKEISIPLNIKVISSFAFDNCKNLTKVEISPNSNLQTIESNAFSYSTIKEIFIPPKVSKICEDAFYECNDLTKIEFSPNSNLQTIESNAFSFLNIEKIFIPPKVSKICEDTFHFCQNLAKIEFSQNSNLQTIESHAFSCSAVKEIIIPPKVSKICEYAFSDCYRLQIVEISDKSELESFPLSAFYGCENAIFMIPSNKMSLIK</sequence>
<dbReference type="PANTHER" id="PTHR45661:SF3">
    <property type="entry name" value="IG-LIKE DOMAIN-CONTAINING PROTEIN"/>
    <property type="match status" value="1"/>
</dbReference>
<dbReference type="Proteomes" id="UP001470230">
    <property type="component" value="Unassembled WGS sequence"/>
</dbReference>
<gene>
    <name evidence="1" type="ORF">M9Y10_037491</name>
</gene>
<comment type="caution">
    <text evidence="1">The sequence shown here is derived from an EMBL/GenBank/DDBJ whole genome shotgun (WGS) entry which is preliminary data.</text>
</comment>
<reference evidence="1 2" key="1">
    <citation type="submission" date="2024-04" db="EMBL/GenBank/DDBJ databases">
        <title>Tritrichomonas musculus Genome.</title>
        <authorList>
            <person name="Alves-Ferreira E."/>
            <person name="Grigg M."/>
            <person name="Lorenzi H."/>
            <person name="Galac M."/>
        </authorList>
    </citation>
    <scope>NUCLEOTIDE SEQUENCE [LARGE SCALE GENOMIC DNA]</scope>
    <source>
        <strain evidence="1 2">EAF2021</strain>
    </source>
</reference>
<dbReference type="SUPFAM" id="SSF52058">
    <property type="entry name" value="L domain-like"/>
    <property type="match status" value="2"/>
</dbReference>
<dbReference type="InterPro" id="IPR053139">
    <property type="entry name" value="Surface_bspA-like"/>
</dbReference>
<dbReference type="EMBL" id="JAPFFF010000064">
    <property type="protein sequence ID" value="KAK8836559.1"/>
    <property type="molecule type" value="Genomic_DNA"/>
</dbReference>
<evidence type="ECO:0008006" key="3">
    <source>
        <dbReference type="Google" id="ProtNLM"/>
    </source>
</evidence>
<organism evidence="1 2">
    <name type="scientific">Tritrichomonas musculus</name>
    <dbReference type="NCBI Taxonomy" id="1915356"/>
    <lineage>
        <taxon>Eukaryota</taxon>
        <taxon>Metamonada</taxon>
        <taxon>Parabasalia</taxon>
        <taxon>Tritrichomonadida</taxon>
        <taxon>Tritrichomonadidae</taxon>
        <taxon>Tritrichomonas</taxon>
    </lineage>
</organism>
<proteinExistence type="predicted"/>
<dbReference type="Gene3D" id="3.80.10.10">
    <property type="entry name" value="Ribonuclease Inhibitor"/>
    <property type="match status" value="5"/>
</dbReference>
<accession>A0ABR2GRN5</accession>
<name>A0ABR2GRN5_9EUKA</name>
<dbReference type="Pfam" id="PF13306">
    <property type="entry name" value="LRR_5"/>
    <property type="match status" value="4"/>
</dbReference>
<dbReference type="InterPro" id="IPR026906">
    <property type="entry name" value="LRR_5"/>
</dbReference>
<dbReference type="InterPro" id="IPR032675">
    <property type="entry name" value="LRR_dom_sf"/>
</dbReference>
<evidence type="ECO:0000313" key="2">
    <source>
        <dbReference type="Proteomes" id="UP001470230"/>
    </source>
</evidence>